<accession>A0ABP0U3N9</accession>
<feature type="region of interest" description="Disordered" evidence="1">
    <location>
        <begin position="118"/>
        <end position="137"/>
    </location>
</feature>
<dbReference type="PANTHER" id="PTHR47679:SF1">
    <property type="entry name" value="PROTEIN TORNADO 1"/>
    <property type="match status" value="1"/>
</dbReference>
<proteinExistence type="predicted"/>
<organism evidence="2 3">
    <name type="scientific">Sphagnum troendelagicum</name>
    <dbReference type="NCBI Taxonomy" id="128251"/>
    <lineage>
        <taxon>Eukaryota</taxon>
        <taxon>Viridiplantae</taxon>
        <taxon>Streptophyta</taxon>
        <taxon>Embryophyta</taxon>
        <taxon>Bryophyta</taxon>
        <taxon>Sphagnophytina</taxon>
        <taxon>Sphagnopsida</taxon>
        <taxon>Sphagnales</taxon>
        <taxon>Sphagnaceae</taxon>
        <taxon>Sphagnum</taxon>
    </lineage>
</organism>
<evidence type="ECO:0000313" key="3">
    <source>
        <dbReference type="Proteomes" id="UP001497512"/>
    </source>
</evidence>
<gene>
    <name evidence="2" type="ORF">CSSPTR1EN2_LOCUS11078</name>
</gene>
<dbReference type="PANTHER" id="PTHR47679">
    <property type="entry name" value="PROTEIN TORNADO 1"/>
    <property type="match status" value="1"/>
</dbReference>
<protein>
    <submittedName>
        <fullName evidence="2">Uncharacterized protein</fullName>
    </submittedName>
</protein>
<feature type="compositionally biased region" description="Polar residues" evidence="1">
    <location>
        <begin position="118"/>
        <end position="131"/>
    </location>
</feature>
<evidence type="ECO:0000256" key="1">
    <source>
        <dbReference type="SAM" id="MobiDB-lite"/>
    </source>
</evidence>
<dbReference type="Gene3D" id="3.80.10.10">
    <property type="entry name" value="Ribonuclease Inhibitor"/>
    <property type="match status" value="1"/>
</dbReference>
<dbReference type="EMBL" id="OZ019910">
    <property type="protein sequence ID" value="CAK9211848.1"/>
    <property type="molecule type" value="Genomic_DNA"/>
</dbReference>
<sequence>MEGTSFTEGSKTVDFAGKPFVRVTSLATVIAKEIDPGDTELGRSLTEPHDSGNGAINTIENMPQDPSRPEMANEVNMSSGETCDERKNMIMQPGSEGVAQESDNLSILGDQPTCYAQTPVSTPSQEHTVNVSYDDDRSTKDVGMDEFITTLRESQLETLTFSFTSTKGTCTNRKHRLEVIEAVSPCESLKKLIIFSMLDVEEVEVLCVNLVSHPMLANLRVNIGSADTSGGGGGDKILEILCNMLKNNRTIKTLELDAMGHSSTQTEIELVSLGAMLSVVLAPLTGHDGKPPLNKSLKKLNIWCWKTGQRGARAVAQMLRTNDSLTHLGLQLAQFSDPLDVCTILESLETNETLHTLDLRGCNAVRGDVVLARMMDLFRANPWLKRIDLRGTPLERDGHAVQVQAQLEMNSRDYMAVVKGMRRVQPKFARVFLCGDAYSGKRLNQFFNKYLFSHILEAH</sequence>
<evidence type="ECO:0000313" key="2">
    <source>
        <dbReference type="EMBL" id="CAK9211848.1"/>
    </source>
</evidence>
<keyword evidence="3" id="KW-1185">Reference proteome</keyword>
<name>A0ABP0U3N9_9BRYO</name>
<dbReference type="SUPFAM" id="SSF52047">
    <property type="entry name" value="RNI-like"/>
    <property type="match status" value="1"/>
</dbReference>
<dbReference type="InterPro" id="IPR032675">
    <property type="entry name" value="LRR_dom_sf"/>
</dbReference>
<reference evidence="2" key="1">
    <citation type="submission" date="2024-02" db="EMBL/GenBank/DDBJ databases">
        <authorList>
            <consortium name="ELIXIR-Norway"/>
            <consortium name="Elixir Norway"/>
        </authorList>
    </citation>
    <scope>NUCLEOTIDE SEQUENCE</scope>
</reference>
<dbReference type="Proteomes" id="UP001497512">
    <property type="component" value="Chromosome 18"/>
</dbReference>